<evidence type="ECO:0000256" key="6">
    <source>
        <dbReference type="ARBA" id="ARBA00047949"/>
    </source>
</evidence>
<dbReference type="InterPro" id="IPR002745">
    <property type="entry name" value="Ptrans_KptA/Tpt1"/>
</dbReference>
<comment type="caution">
    <text evidence="7">The sequence shown here is derived from an EMBL/GenBank/DDBJ whole genome shotgun (WGS) entry which is preliminary data.</text>
</comment>
<evidence type="ECO:0000313" key="7">
    <source>
        <dbReference type="EMBL" id="KAF5105017.1"/>
    </source>
</evidence>
<organism evidence="7 8">
    <name type="scientific">Geotrichum candidum</name>
    <name type="common">Oospora lactis</name>
    <name type="synonym">Dipodascus geotrichum</name>
    <dbReference type="NCBI Taxonomy" id="1173061"/>
    <lineage>
        <taxon>Eukaryota</taxon>
        <taxon>Fungi</taxon>
        <taxon>Dikarya</taxon>
        <taxon>Ascomycota</taxon>
        <taxon>Saccharomycotina</taxon>
        <taxon>Dipodascomycetes</taxon>
        <taxon>Dipodascales</taxon>
        <taxon>Dipodascaceae</taxon>
        <taxon>Geotrichum</taxon>
    </lineage>
</organism>
<dbReference type="PANTHER" id="PTHR12684:SF2">
    <property type="entry name" value="TRNA 2'-PHOSPHOTRANSFERASE 1"/>
    <property type="match status" value="1"/>
</dbReference>
<accession>A0A9P5GCK3</accession>
<comment type="catalytic activity">
    <reaction evidence="6">
        <text>2'-phospho-[ligated tRNA] + NAD(+) = mature tRNA + ADP-alpha-D-ribose 1'',2''-cyclic phosphate + nicotinamide</text>
        <dbReference type="Rhea" id="RHEA:23324"/>
        <dbReference type="Rhea" id="RHEA-COMP:11106"/>
        <dbReference type="Rhea" id="RHEA-COMP:11107"/>
        <dbReference type="ChEBI" id="CHEBI:17154"/>
        <dbReference type="ChEBI" id="CHEBI:57540"/>
        <dbReference type="ChEBI" id="CHEBI:76596"/>
        <dbReference type="ChEBI" id="CHEBI:82883"/>
        <dbReference type="ChEBI" id="CHEBI:85027"/>
        <dbReference type="EC" id="2.7.1.160"/>
    </reaction>
</comment>
<evidence type="ECO:0000256" key="1">
    <source>
        <dbReference type="ARBA" id="ARBA00003343"/>
    </source>
</evidence>
<dbReference type="InterPro" id="IPR042080">
    <property type="entry name" value="RNA_2'-PTrans_N"/>
</dbReference>
<dbReference type="InterPro" id="IPR042081">
    <property type="entry name" value="RNA_2'-PTrans_C"/>
</dbReference>
<dbReference type="EC" id="2.7.1.160" evidence="3"/>
<dbReference type="Gene3D" id="3.20.170.30">
    <property type="match status" value="1"/>
</dbReference>
<dbReference type="PANTHER" id="PTHR12684">
    <property type="entry name" value="PUTATIVE PHOSPHOTRANSFERASE"/>
    <property type="match status" value="1"/>
</dbReference>
<dbReference type="FunFam" id="3.20.170.30:FF:000002">
    <property type="entry name" value="Phosphotransferase, putative"/>
    <property type="match status" value="1"/>
</dbReference>
<evidence type="ECO:0000256" key="5">
    <source>
        <dbReference type="ARBA" id="ARBA00023027"/>
    </source>
</evidence>
<reference evidence="7" key="1">
    <citation type="journal article" date="2020" name="Front. Microbiol.">
        <title>Phenotypic and Genetic Characterization of the Cheese Ripening Yeast Geotrichum candidum.</title>
        <authorList>
            <person name="Perkins V."/>
            <person name="Vignola S."/>
            <person name="Lessard M.H."/>
            <person name="Plante P.L."/>
            <person name="Corbeil J."/>
            <person name="Dugat-Bony E."/>
            <person name="Frenette M."/>
            <person name="Labrie S."/>
        </authorList>
    </citation>
    <scope>NUCLEOTIDE SEQUENCE</scope>
    <source>
        <strain evidence="7">LMA-70</strain>
    </source>
</reference>
<evidence type="ECO:0000256" key="2">
    <source>
        <dbReference type="ARBA" id="ARBA00009836"/>
    </source>
</evidence>
<reference evidence="7" key="2">
    <citation type="submission" date="2020-01" db="EMBL/GenBank/DDBJ databases">
        <authorList>
            <person name="Perkins V."/>
            <person name="Lessard M.-H."/>
            <person name="Dugat-Bony E."/>
            <person name="Frenette M."/>
            <person name="Labrie S."/>
        </authorList>
    </citation>
    <scope>NUCLEOTIDE SEQUENCE</scope>
    <source>
        <strain evidence="7">LMA-70</strain>
    </source>
</reference>
<evidence type="ECO:0000256" key="3">
    <source>
        <dbReference type="ARBA" id="ARBA00012007"/>
    </source>
</evidence>
<name>A0A9P5GCK3_GEOCN</name>
<dbReference type="GO" id="GO:0006388">
    <property type="term" value="P:tRNA splicing, via endonucleolytic cleavage and ligation"/>
    <property type="evidence" value="ECO:0007669"/>
    <property type="project" value="TreeGrafter"/>
</dbReference>
<dbReference type="Proteomes" id="UP000750522">
    <property type="component" value="Unassembled WGS sequence"/>
</dbReference>
<evidence type="ECO:0000256" key="4">
    <source>
        <dbReference type="ARBA" id="ARBA00022679"/>
    </source>
</evidence>
<keyword evidence="5" id="KW-0520">NAD</keyword>
<proteinExistence type="inferred from homology"/>
<dbReference type="EMBL" id="QQZK01000002">
    <property type="protein sequence ID" value="KAF5105017.1"/>
    <property type="molecule type" value="Genomic_DNA"/>
</dbReference>
<gene>
    <name evidence="7" type="ORF">DV451_000178</name>
</gene>
<evidence type="ECO:0000313" key="8">
    <source>
        <dbReference type="Proteomes" id="UP000750522"/>
    </source>
</evidence>
<keyword evidence="4" id="KW-0808">Transferase</keyword>
<sequence length="226" mass="25250">MSSTPSSSRPKRPADSPDVKLSKSLSYILRHGAVKEKVPMRADGYICLKALKSHNKFRNAKNEDIARVVRENSKQRFTLTYKPDDPSVEQPEFTSASVLEDWFIRANQGHSLTTVEVELTPLLKTEDFPENVIHGTSRSAWEKIQASNALSKMNRNHIHMAPGKLGDEGVISGMRASSDVYIYIDYEKALADGIKFFKSTNGVILSPGNENGEIPLEYVARTQILK</sequence>
<dbReference type="Pfam" id="PF01885">
    <property type="entry name" value="PTS_2-RNA"/>
    <property type="match status" value="1"/>
</dbReference>
<dbReference type="GO" id="GO:0000215">
    <property type="term" value="F:tRNA 2'-phosphotransferase activity"/>
    <property type="evidence" value="ECO:0007669"/>
    <property type="project" value="UniProtKB-EC"/>
</dbReference>
<dbReference type="Gene3D" id="1.10.10.970">
    <property type="entry name" value="RNA 2'-phosphotransferase, Tpt1/KptA family, N-terminal domain"/>
    <property type="match status" value="1"/>
</dbReference>
<dbReference type="SUPFAM" id="SSF56399">
    <property type="entry name" value="ADP-ribosylation"/>
    <property type="match status" value="1"/>
</dbReference>
<comment type="function">
    <text evidence="1">Catalyzes the last step of tRNA splicing, the transfer of the splice junction 2'-phosphate from ligated tRNA to NAD to produce ADP-ribose 1''-2'' cyclic phosphate.</text>
</comment>
<dbReference type="AlphaFoldDB" id="A0A9P5GCK3"/>
<comment type="similarity">
    <text evidence="2">Belongs to the KptA/TPT1 family.</text>
</comment>
<protein>
    <recommendedName>
        <fullName evidence="3">2'-phosphotransferase</fullName>
        <ecNumber evidence="3">2.7.1.160</ecNumber>
    </recommendedName>
</protein>